<dbReference type="GO" id="GO:0046677">
    <property type="term" value="P:response to antibiotic"/>
    <property type="evidence" value="ECO:0007669"/>
    <property type="project" value="TreeGrafter"/>
</dbReference>
<dbReference type="SUPFAM" id="SSF111369">
    <property type="entry name" value="HlyD-like secretion proteins"/>
    <property type="match status" value="1"/>
</dbReference>
<dbReference type="InterPro" id="IPR058624">
    <property type="entry name" value="MdtA-like_HH"/>
</dbReference>
<dbReference type="Gene3D" id="2.40.50.100">
    <property type="match status" value="1"/>
</dbReference>
<dbReference type="FunFam" id="2.40.420.20:FF:000001">
    <property type="entry name" value="Efflux RND transporter periplasmic adaptor subunit"/>
    <property type="match status" value="1"/>
</dbReference>
<feature type="domain" description="Multidrug resistance protein MdtA-like alpha-helical hairpin" evidence="5">
    <location>
        <begin position="108"/>
        <end position="176"/>
    </location>
</feature>
<dbReference type="AlphaFoldDB" id="A0A1M7Z9R1"/>
<keyword evidence="3" id="KW-0175">Coiled coil</keyword>
<dbReference type="GO" id="GO:0005886">
    <property type="term" value="C:plasma membrane"/>
    <property type="evidence" value="ECO:0007669"/>
    <property type="project" value="UniProtKB-SubCell"/>
</dbReference>
<keyword evidence="4" id="KW-0732">Signal</keyword>
<proteinExistence type="inferred from homology"/>
<dbReference type="RefSeq" id="WP_084563898.1">
    <property type="nucleotide sequence ID" value="NZ_FRXO01000001.1"/>
</dbReference>
<evidence type="ECO:0000259" key="7">
    <source>
        <dbReference type="Pfam" id="PF25944"/>
    </source>
</evidence>
<dbReference type="Gene3D" id="2.40.30.170">
    <property type="match status" value="1"/>
</dbReference>
<dbReference type="Pfam" id="PF25876">
    <property type="entry name" value="HH_MFP_RND"/>
    <property type="match status" value="1"/>
</dbReference>
<dbReference type="PANTHER" id="PTHR30158">
    <property type="entry name" value="ACRA/E-RELATED COMPONENT OF DRUG EFFLUX TRANSPORTER"/>
    <property type="match status" value="1"/>
</dbReference>
<evidence type="ECO:0000313" key="9">
    <source>
        <dbReference type="EMBL" id="SHO61542.1"/>
    </source>
</evidence>
<comment type="similarity">
    <text evidence="2">Belongs to the membrane fusion protein (MFP) (TC 8.A.1) family.</text>
</comment>
<feature type="coiled-coil region" evidence="3">
    <location>
        <begin position="107"/>
        <end position="172"/>
    </location>
</feature>
<dbReference type="EMBL" id="FRXO01000001">
    <property type="protein sequence ID" value="SHO61542.1"/>
    <property type="molecule type" value="Genomic_DNA"/>
</dbReference>
<dbReference type="Pfam" id="PF25944">
    <property type="entry name" value="Beta-barrel_RND"/>
    <property type="match status" value="1"/>
</dbReference>
<organism evidence="9 10">
    <name type="scientific">Pseudoxanthobacter soli DSM 19599</name>
    <dbReference type="NCBI Taxonomy" id="1123029"/>
    <lineage>
        <taxon>Bacteria</taxon>
        <taxon>Pseudomonadati</taxon>
        <taxon>Pseudomonadota</taxon>
        <taxon>Alphaproteobacteria</taxon>
        <taxon>Hyphomicrobiales</taxon>
        <taxon>Segnochrobactraceae</taxon>
        <taxon>Pseudoxanthobacter</taxon>
    </lineage>
</organism>
<evidence type="ECO:0000256" key="3">
    <source>
        <dbReference type="SAM" id="Coils"/>
    </source>
</evidence>
<evidence type="ECO:0000256" key="1">
    <source>
        <dbReference type="ARBA" id="ARBA00004196"/>
    </source>
</evidence>
<gene>
    <name evidence="9" type="ORF">SAMN02745172_00807</name>
</gene>
<reference evidence="9 10" key="1">
    <citation type="submission" date="2016-12" db="EMBL/GenBank/DDBJ databases">
        <authorList>
            <person name="Song W.-J."/>
            <person name="Kurnit D.M."/>
        </authorList>
    </citation>
    <scope>NUCLEOTIDE SEQUENCE [LARGE SCALE GENOMIC DNA]</scope>
    <source>
        <strain evidence="9 10">DSM 19599</strain>
    </source>
</reference>
<evidence type="ECO:0000313" key="10">
    <source>
        <dbReference type="Proteomes" id="UP000186406"/>
    </source>
</evidence>
<evidence type="ECO:0000259" key="5">
    <source>
        <dbReference type="Pfam" id="PF25876"/>
    </source>
</evidence>
<dbReference type="InterPro" id="IPR006143">
    <property type="entry name" value="RND_pump_MFP"/>
</dbReference>
<protein>
    <submittedName>
        <fullName evidence="9">Membrane fusion protein, multidrug efflux system</fullName>
    </submittedName>
</protein>
<dbReference type="NCBIfam" id="TIGR01730">
    <property type="entry name" value="RND_mfp"/>
    <property type="match status" value="1"/>
</dbReference>
<feature type="domain" description="Multidrug resistance protein MdtA-like beta-barrel" evidence="7">
    <location>
        <begin position="214"/>
        <end position="301"/>
    </location>
</feature>
<evidence type="ECO:0000256" key="4">
    <source>
        <dbReference type="SAM" id="SignalP"/>
    </source>
</evidence>
<dbReference type="InterPro" id="IPR058626">
    <property type="entry name" value="MdtA-like_b-barrel"/>
</dbReference>
<feature type="signal peptide" evidence="4">
    <location>
        <begin position="1"/>
        <end position="33"/>
    </location>
</feature>
<dbReference type="Pfam" id="PF25967">
    <property type="entry name" value="RND-MFP_C"/>
    <property type="match status" value="1"/>
</dbReference>
<dbReference type="STRING" id="1123029.SAMN02745172_00807"/>
<dbReference type="GO" id="GO:0022857">
    <property type="term" value="F:transmembrane transporter activity"/>
    <property type="evidence" value="ECO:0007669"/>
    <property type="project" value="InterPro"/>
</dbReference>
<name>A0A1M7Z9R1_9HYPH</name>
<dbReference type="Pfam" id="PF25917">
    <property type="entry name" value="BSH_RND"/>
    <property type="match status" value="1"/>
</dbReference>
<dbReference type="Proteomes" id="UP000186406">
    <property type="component" value="Unassembled WGS sequence"/>
</dbReference>
<dbReference type="OrthoDB" id="9816569at2"/>
<dbReference type="InterPro" id="IPR058627">
    <property type="entry name" value="MdtA-like_C"/>
</dbReference>
<accession>A0A1M7Z9R1</accession>
<dbReference type="Gene3D" id="2.40.420.20">
    <property type="match status" value="1"/>
</dbReference>
<dbReference type="InterPro" id="IPR058625">
    <property type="entry name" value="MdtA-like_BSH"/>
</dbReference>
<evidence type="ECO:0000256" key="2">
    <source>
        <dbReference type="ARBA" id="ARBA00009477"/>
    </source>
</evidence>
<feature type="domain" description="Multidrug resistance protein MdtA-like C-terminal permuted SH3" evidence="8">
    <location>
        <begin position="308"/>
        <end position="367"/>
    </location>
</feature>
<dbReference type="Gene3D" id="1.10.287.470">
    <property type="entry name" value="Helix hairpin bin"/>
    <property type="match status" value="1"/>
</dbReference>
<feature type="chain" id="PRO_5012907169" evidence="4">
    <location>
        <begin position="34"/>
        <end position="394"/>
    </location>
</feature>
<evidence type="ECO:0000259" key="6">
    <source>
        <dbReference type="Pfam" id="PF25917"/>
    </source>
</evidence>
<feature type="domain" description="Multidrug resistance protein MdtA-like barrel-sandwich hybrid" evidence="6">
    <location>
        <begin position="66"/>
        <end position="207"/>
    </location>
</feature>
<keyword evidence="10" id="KW-1185">Reference proteome</keyword>
<comment type="subcellular location">
    <subcellularLocation>
        <location evidence="1">Cell envelope</location>
    </subcellularLocation>
</comment>
<sequence>MRTKSLVLAVGAALLGLAPVAVSGLLSPAPVFAQGAPPPPAVTIATVERKNVPLSYEYAGRVSAFREVEVRARVAGILMSRNFTEGATVKEGDVLFRIDPATYEAEVARASAQVQRAEAALKQAENDSGRASALFDRKFGTEKARDDAASAVETAKADLAVAQAQLKTAEINLGYTTVRAPITGVTSLKVVPEGGLVGTGSNDSLLTRITQLNPVYVNFSFTDAEAAEIRRLISSGRVIVANNGRLSVKLKLANGETYPTEGIVDFTDRNVDLQTGTVRARAEFANPDGLLLPGQFVRATISGITLKDAVVIPQEAVMQGPQGTFVYVVDGESDAQMKPIELGRELGDGWIVRSGLEPGDRVITQGVMKVRPGSPVTVATAASSTPVSSVAKAD</sequence>
<evidence type="ECO:0000259" key="8">
    <source>
        <dbReference type="Pfam" id="PF25967"/>
    </source>
</evidence>